<protein>
    <submittedName>
        <fullName evidence="2">Peptidase M64</fullName>
    </submittedName>
</protein>
<reference evidence="2" key="1">
    <citation type="submission" date="2018-06" db="EMBL/GenBank/DDBJ databases">
        <authorList>
            <person name="Zhirakovskaya E."/>
        </authorList>
    </citation>
    <scope>NUCLEOTIDE SEQUENCE</scope>
</reference>
<name>A0A3B0TQU2_9ZZZZ</name>
<dbReference type="InterPro" id="IPR032625">
    <property type="entry name" value="M64_N"/>
</dbReference>
<dbReference type="InterPro" id="IPR024079">
    <property type="entry name" value="MetalloPept_cat_dom_sf"/>
</dbReference>
<feature type="domain" description="Peptidase M64 N-terminal" evidence="1">
    <location>
        <begin position="22"/>
        <end position="141"/>
    </location>
</feature>
<dbReference type="Gene3D" id="2.60.40.3250">
    <property type="entry name" value="Peptidase M64, N-terminal domain"/>
    <property type="match status" value="1"/>
</dbReference>
<evidence type="ECO:0000313" key="2">
    <source>
        <dbReference type="EMBL" id="VAW19080.1"/>
    </source>
</evidence>
<dbReference type="InterPro" id="IPR038171">
    <property type="entry name" value="M64_N_sf"/>
</dbReference>
<sequence>MKLKIAIVFILSPLFIYSQPGFNKYFKDNSLRFDFLLAGDAKSTLVYPQQLKKEPYWGGSKTNLVSPFNYGSYRYKVFDLDSDSLIFSKGFSTLFKEWQTTAEAKETTRAFYHAIVFPFPKRGVRLEIGQRQWEGNFKTIYTTEIDPADYHINSEVLPDLGIEKILGNGKPEKKVDMVILAEGYTQQEKKGFIEDVKRLIDRFFTEPPYDEEKNNFNIYAVFAPSLESGTDMPRKKVYKNTCFNSTFNTFDLPRYLTSSDIKAIYDAAAVVPYDQIYLLVNTTRYGGGAFYNYLNVCSSDNELSENIFLHEFGHGFAGLGDEYYSSEVAYENFYNPDIEPWEPNLTTLADFGHKWKDMVIDSIPIPTPRKPKFSKSVGVFEGGGYMNKGMYSPMMDCRMKSNQAKYFCPACQKAIREVINYYTK</sequence>
<dbReference type="Pfam" id="PF09471">
    <property type="entry name" value="Peptidase_M64"/>
    <property type="match status" value="2"/>
</dbReference>
<accession>A0A3B0TQU2</accession>
<dbReference type="Pfam" id="PF16217">
    <property type="entry name" value="M64_N"/>
    <property type="match status" value="1"/>
</dbReference>
<organism evidence="2">
    <name type="scientific">hydrothermal vent metagenome</name>
    <dbReference type="NCBI Taxonomy" id="652676"/>
    <lineage>
        <taxon>unclassified sequences</taxon>
        <taxon>metagenomes</taxon>
        <taxon>ecological metagenomes</taxon>
    </lineage>
</organism>
<proteinExistence type="predicted"/>
<gene>
    <name evidence="2" type="ORF">MNBD_BACTEROID01-2426</name>
</gene>
<dbReference type="Gene3D" id="3.40.390.10">
    <property type="entry name" value="Collagenase (Catalytic Domain)"/>
    <property type="match status" value="1"/>
</dbReference>
<dbReference type="InterPro" id="IPR019026">
    <property type="entry name" value="Peptidase_M64_IgA"/>
</dbReference>
<dbReference type="AlphaFoldDB" id="A0A3B0TQU2"/>
<dbReference type="GO" id="GO:0008237">
    <property type="term" value="F:metallopeptidase activity"/>
    <property type="evidence" value="ECO:0007669"/>
    <property type="project" value="InterPro"/>
</dbReference>
<dbReference type="EMBL" id="UOEP01000094">
    <property type="protein sequence ID" value="VAW19080.1"/>
    <property type="molecule type" value="Genomic_DNA"/>
</dbReference>
<evidence type="ECO:0000259" key="1">
    <source>
        <dbReference type="Pfam" id="PF16217"/>
    </source>
</evidence>